<evidence type="ECO:0000313" key="3">
    <source>
        <dbReference type="EMBL" id="NML67152.1"/>
    </source>
</evidence>
<proteinExistence type="predicted"/>
<sequence>MARSRPATLAPRLRQRLLAYRWRRVGGLAAISLALSLGLVAYLFGWSDHFVSRLLTAFLVGFCLLAVTFLGALPFISWAAAHWFGPGWASAESAPARRPAAGRSRPAGRRPITTT</sequence>
<reference evidence="3 4" key="1">
    <citation type="submission" date="2020-04" db="EMBL/GenBank/DDBJ databases">
        <title>Hymenobacter polaris sp. nov., isolated from Arctic soil.</title>
        <authorList>
            <person name="Dahal R.H."/>
        </authorList>
    </citation>
    <scope>NUCLEOTIDE SEQUENCE [LARGE SCALE GENOMIC DNA]</scope>
    <source>
        <strain evidence="3 4">RP-2-7</strain>
    </source>
</reference>
<dbReference type="AlphaFoldDB" id="A0A7Y0FNN4"/>
<evidence type="ECO:0000313" key="4">
    <source>
        <dbReference type="Proteomes" id="UP000559626"/>
    </source>
</evidence>
<name>A0A7Y0FNN4_9BACT</name>
<dbReference type="EMBL" id="JABBGH010000003">
    <property type="protein sequence ID" value="NML67152.1"/>
    <property type="molecule type" value="Genomic_DNA"/>
</dbReference>
<feature type="transmembrane region" description="Helical" evidence="2">
    <location>
        <begin position="50"/>
        <end position="76"/>
    </location>
</feature>
<dbReference type="RefSeq" id="WP_169532835.1">
    <property type="nucleotide sequence ID" value="NZ_JABBGH010000003.1"/>
</dbReference>
<evidence type="ECO:0000256" key="1">
    <source>
        <dbReference type="SAM" id="MobiDB-lite"/>
    </source>
</evidence>
<keyword evidence="2" id="KW-0812">Transmembrane</keyword>
<comment type="caution">
    <text evidence="3">The sequence shown here is derived from an EMBL/GenBank/DDBJ whole genome shotgun (WGS) entry which is preliminary data.</text>
</comment>
<dbReference type="Proteomes" id="UP000559626">
    <property type="component" value="Unassembled WGS sequence"/>
</dbReference>
<accession>A0A7Y0FNN4</accession>
<keyword evidence="4" id="KW-1185">Reference proteome</keyword>
<feature type="region of interest" description="Disordered" evidence="1">
    <location>
        <begin position="89"/>
        <end position="115"/>
    </location>
</feature>
<keyword evidence="2" id="KW-1133">Transmembrane helix</keyword>
<feature type="transmembrane region" description="Helical" evidence="2">
    <location>
        <begin position="21"/>
        <end position="44"/>
    </location>
</feature>
<protein>
    <submittedName>
        <fullName evidence="3">Uncharacterized protein</fullName>
    </submittedName>
</protein>
<keyword evidence="2" id="KW-0472">Membrane</keyword>
<gene>
    <name evidence="3" type="ORF">HHL22_18260</name>
</gene>
<evidence type="ECO:0000256" key="2">
    <source>
        <dbReference type="SAM" id="Phobius"/>
    </source>
</evidence>
<organism evidence="3 4">
    <name type="scientific">Hymenobacter polaris</name>
    <dbReference type="NCBI Taxonomy" id="2682546"/>
    <lineage>
        <taxon>Bacteria</taxon>
        <taxon>Pseudomonadati</taxon>
        <taxon>Bacteroidota</taxon>
        <taxon>Cytophagia</taxon>
        <taxon>Cytophagales</taxon>
        <taxon>Hymenobacteraceae</taxon>
        <taxon>Hymenobacter</taxon>
    </lineage>
</organism>